<protein>
    <submittedName>
        <fullName evidence="2">YbaK/EbsC family protein</fullName>
    </submittedName>
</protein>
<dbReference type="InterPro" id="IPR036754">
    <property type="entry name" value="YbaK/aa-tRNA-synt-asso_dom_sf"/>
</dbReference>
<organism evidence="2 3">
    <name type="scientific">Psychrobacillus lasiicapitis</name>
    <dbReference type="NCBI Taxonomy" id="1636719"/>
    <lineage>
        <taxon>Bacteria</taxon>
        <taxon>Bacillati</taxon>
        <taxon>Bacillota</taxon>
        <taxon>Bacilli</taxon>
        <taxon>Bacillales</taxon>
        <taxon>Bacillaceae</taxon>
        <taxon>Psychrobacillus</taxon>
    </lineage>
</organism>
<dbReference type="CDD" id="cd04333">
    <property type="entry name" value="ProX_deacylase"/>
    <property type="match status" value="1"/>
</dbReference>
<name>A0A544SYK6_9BACI</name>
<dbReference type="EMBL" id="VDGH01000011">
    <property type="protein sequence ID" value="TQR10251.1"/>
    <property type="molecule type" value="Genomic_DNA"/>
</dbReference>
<comment type="caution">
    <text evidence="2">The sequence shown here is derived from an EMBL/GenBank/DDBJ whole genome shotgun (WGS) entry which is preliminary data.</text>
</comment>
<accession>A0A544SYK6</accession>
<evidence type="ECO:0000259" key="1">
    <source>
        <dbReference type="Pfam" id="PF04073"/>
    </source>
</evidence>
<dbReference type="RefSeq" id="WP_142540270.1">
    <property type="nucleotide sequence ID" value="NZ_BMIE01000010.1"/>
</dbReference>
<dbReference type="SUPFAM" id="SSF55826">
    <property type="entry name" value="YbaK/ProRS associated domain"/>
    <property type="match status" value="1"/>
</dbReference>
<gene>
    <name evidence="2" type="ORF">FG382_17970</name>
</gene>
<dbReference type="OrthoDB" id="9798760at2"/>
<dbReference type="GO" id="GO:0002161">
    <property type="term" value="F:aminoacyl-tRNA deacylase activity"/>
    <property type="evidence" value="ECO:0007669"/>
    <property type="project" value="InterPro"/>
</dbReference>
<feature type="domain" description="YbaK/aminoacyl-tRNA synthetase-associated" evidence="1">
    <location>
        <begin position="26"/>
        <end position="140"/>
    </location>
</feature>
<dbReference type="PANTHER" id="PTHR30411:SF1">
    <property type="entry name" value="CYTOPLASMIC PROTEIN"/>
    <property type="match status" value="1"/>
</dbReference>
<dbReference type="InterPro" id="IPR007214">
    <property type="entry name" value="YbaK/aa-tRNA-synth-assoc-dom"/>
</dbReference>
<dbReference type="PANTHER" id="PTHR30411">
    <property type="entry name" value="CYTOPLASMIC PROTEIN"/>
    <property type="match status" value="1"/>
</dbReference>
<dbReference type="Proteomes" id="UP000317316">
    <property type="component" value="Unassembled WGS sequence"/>
</dbReference>
<evidence type="ECO:0000313" key="2">
    <source>
        <dbReference type="EMBL" id="TQR10251.1"/>
    </source>
</evidence>
<dbReference type="Gene3D" id="3.90.960.10">
    <property type="entry name" value="YbaK/aminoacyl-tRNA synthetase-associated domain"/>
    <property type="match status" value="1"/>
</dbReference>
<reference evidence="2 3" key="1">
    <citation type="submission" date="2019-05" db="EMBL/GenBank/DDBJ databases">
        <title>Psychrobacillus vulpis sp. nov., a new species isolated from feces of a red fox that inhabits in The Tablas de Daimiel Natural Park, Albacete, Spain.</title>
        <authorList>
            <person name="Rodriguez M."/>
            <person name="Reina J.C."/>
            <person name="Bejar V."/>
            <person name="Llamas I."/>
        </authorList>
    </citation>
    <scope>NUCLEOTIDE SEQUENCE [LARGE SCALE GENOMIC DNA]</scope>
    <source>
        <strain evidence="2 3">NEAU-3TGS17</strain>
    </source>
</reference>
<keyword evidence="3" id="KW-1185">Reference proteome</keyword>
<dbReference type="Pfam" id="PF04073">
    <property type="entry name" value="tRNA_edit"/>
    <property type="match status" value="1"/>
</dbReference>
<proteinExistence type="predicted"/>
<sequence length="156" mass="17104">MAIEVVRDYFKEFGIEERILEYEASSATVELAAQALNVEGARIAKTLSFIKEDKCILVVSAGDAKIDNAKFKATFGVKAKMLTPDEVLEHVGHAVGGVCPFGVPDDVVVYLDESLKRFDTVFPACGSSNSAIELTCEELFTYANGREWVDVCKGWE</sequence>
<evidence type="ECO:0000313" key="3">
    <source>
        <dbReference type="Proteomes" id="UP000317316"/>
    </source>
</evidence>
<dbReference type="AlphaFoldDB" id="A0A544SYK6"/>